<keyword evidence="2" id="KW-1185">Reference proteome</keyword>
<sequence length="62" mass="6782">MNASAPLASPSQAPASTTTLTLAFQRWPISILPVARAVSRIRLGDLEQAAKKWKRFFAESLL</sequence>
<comment type="caution">
    <text evidence="1">The sequence shown here is derived from an EMBL/GenBank/DDBJ whole genome shotgun (WGS) entry which is preliminary data.</text>
</comment>
<dbReference type="AlphaFoldDB" id="A0A512JFA4"/>
<dbReference type="EMBL" id="BJZV01000002">
    <property type="protein sequence ID" value="GEP08626.1"/>
    <property type="molecule type" value="Genomic_DNA"/>
</dbReference>
<gene>
    <name evidence="1" type="ORF">MGN01_04710</name>
</gene>
<organism evidence="1 2">
    <name type="scientific">Methylobacterium gnaphalii</name>
    <dbReference type="NCBI Taxonomy" id="1010610"/>
    <lineage>
        <taxon>Bacteria</taxon>
        <taxon>Pseudomonadati</taxon>
        <taxon>Pseudomonadota</taxon>
        <taxon>Alphaproteobacteria</taxon>
        <taxon>Hyphomicrobiales</taxon>
        <taxon>Methylobacteriaceae</taxon>
        <taxon>Methylobacterium</taxon>
    </lineage>
</organism>
<evidence type="ECO:0000313" key="2">
    <source>
        <dbReference type="Proteomes" id="UP000321750"/>
    </source>
</evidence>
<accession>A0A512JFA4</accession>
<evidence type="ECO:0000313" key="1">
    <source>
        <dbReference type="EMBL" id="GEP08626.1"/>
    </source>
</evidence>
<name>A0A512JFA4_9HYPH</name>
<proteinExistence type="predicted"/>
<dbReference type="Proteomes" id="UP000321750">
    <property type="component" value="Unassembled WGS sequence"/>
</dbReference>
<reference evidence="1 2" key="1">
    <citation type="submission" date="2019-07" db="EMBL/GenBank/DDBJ databases">
        <title>Whole genome shotgun sequence of Methylobacterium gnaphalii NBRC 107716.</title>
        <authorList>
            <person name="Hosoyama A."/>
            <person name="Uohara A."/>
            <person name="Ohji S."/>
            <person name="Ichikawa N."/>
        </authorList>
    </citation>
    <scope>NUCLEOTIDE SEQUENCE [LARGE SCALE GENOMIC DNA]</scope>
    <source>
        <strain evidence="1 2">NBRC 107716</strain>
    </source>
</reference>
<protein>
    <submittedName>
        <fullName evidence="1">Uncharacterized protein</fullName>
    </submittedName>
</protein>